<evidence type="ECO:0000256" key="2">
    <source>
        <dbReference type="ARBA" id="ARBA00005441"/>
    </source>
</evidence>
<feature type="transmembrane region" description="Helical" evidence="9">
    <location>
        <begin position="254"/>
        <end position="275"/>
    </location>
</feature>
<dbReference type="InterPro" id="IPR045221">
    <property type="entry name" value="Sphingomyelin_synth-like"/>
</dbReference>
<dbReference type="GeneID" id="108559553"/>
<sequence>MGEDSTNNDKNDCEEFEMIDGCPDHLDDDNNNNNNRMVLEPKFADYGSIQSIGEAVPDSAPIGRDSLSTVLPLPPAKGGNDSLEDTSGTIAVAAHNTIVNMTQVDLYQRQPLLQGDKWGHASHPPASDGYYIDDDDDDQNILRKSQEPNGIIKINIPPPVREEPKFPQERWKMLVALVIFFFSSLLVLISLATVHERVPDRKTYGPLPDIFYDILGAHDWGLTVSEYLIIVAFNSMIVVIILHKHRFILARRLFLIMSLLYMYRALTMFVTVLPISSTTYYCSPKNNNTSTLEMAKRVLDMLSGMGLSINGKQTYCGDFIYSGHTLTLVISYLFIAEYTPKKLYPVHWLYWLIAVVGVFMLQLSRSHYTIDVILAYYVTTRIFWIFHTMANNVTLKQHSEKNLLARMWWFNCFLYFEGNVGGQVPRQWPDWPFPWPRRFQTKSRDS</sequence>
<dbReference type="InterPro" id="IPR025749">
    <property type="entry name" value="Sphingomyelin_synth-like_dom"/>
</dbReference>
<evidence type="ECO:0000256" key="7">
    <source>
        <dbReference type="ARBA" id="ARBA00023098"/>
    </source>
</evidence>
<keyword evidence="8 9" id="KW-0472">Membrane</keyword>
<evidence type="ECO:0000256" key="3">
    <source>
        <dbReference type="ARBA" id="ARBA00022679"/>
    </source>
</evidence>
<name>A0ABM1MCQ8_NICVS</name>
<keyword evidence="3" id="KW-0808">Transferase</keyword>
<gene>
    <name evidence="12" type="primary">LOC108559553</name>
</gene>
<dbReference type="PANTHER" id="PTHR21290:SF27">
    <property type="entry name" value="PHOSPHATIDYLCHOLINE:CERAMIDE CHOLINEPHOSPHOTRANSFERASE 1"/>
    <property type="match status" value="1"/>
</dbReference>
<feature type="transmembrane region" description="Helical" evidence="9">
    <location>
        <begin position="220"/>
        <end position="242"/>
    </location>
</feature>
<dbReference type="PANTHER" id="PTHR21290">
    <property type="entry name" value="SPHINGOMYELIN SYNTHETASE"/>
    <property type="match status" value="1"/>
</dbReference>
<evidence type="ECO:0000313" key="11">
    <source>
        <dbReference type="Proteomes" id="UP000695000"/>
    </source>
</evidence>
<protein>
    <submittedName>
        <fullName evidence="12">Phosphatidylcholine:ceramide cholinephosphotransferase 2-like isoform X1</fullName>
    </submittedName>
</protein>
<keyword evidence="5" id="KW-0746">Sphingolipid metabolism</keyword>
<organism evidence="11 12">
    <name type="scientific">Nicrophorus vespilloides</name>
    <name type="common">Boreal carrion beetle</name>
    <dbReference type="NCBI Taxonomy" id="110193"/>
    <lineage>
        <taxon>Eukaryota</taxon>
        <taxon>Metazoa</taxon>
        <taxon>Ecdysozoa</taxon>
        <taxon>Arthropoda</taxon>
        <taxon>Hexapoda</taxon>
        <taxon>Insecta</taxon>
        <taxon>Pterygota</taxon>
        <taxon>Neoptera</taxon>
        <taxon>Endopterygota</taxon>
        <taxon>Coleoptera</taxon>
        <taxon>Polyphaga</taxon>
        <taxon>Staphyliniformia</taxon>
        <taxon>Silphidae</taxon>
        <taxon>Nicrophorinae</taxon>
        <taxon>Nicrophorus</taxon>
    </lineage>
</organism>
<accession>A0ABM1MCQ8</accession>
<evidence type="ECO:0000256" key="1">
    <source>
        <dbReference type="ARBA" id="ARBA00004141"/>
    </source>
</evidence>
<proteinExistence type="inferred from homology"/>
<keyword evidence="7" id="KW-0443">Lipid metabolism</keyword>
<evidence type="ECO:0000256" key="4">
    <source>
        <dbReference type="ARBA" id="ARBA00022692"/>
    </source>
</evidence>
<feature type="domain" description="Sphingomyelin synthase-like" evidence="10">
    <location>
        <begin position="316"/>
        <end position="388"/>
    </location>
</feature>
<comment type="subcellular location">
    <subcellularLocation>
        <location evidence="1">Membrane</location>
        <topology evidence="1">Multi-pass membrane protein</topology>
    </subcellularLocation>
</comment>
<evidence type="ECO:0000313" key="12">
    <source>
        <dbReference type="RefSeq" id="XP_017772358.1"/>
    </source>
</evidence>
<evidence type="ECO:0000256" key="6">
    <source>
        <dbReference type="ARBA" id="ARBA00022989"/>
    </source>
</evidence>
<dbReference type="RefSeq" id="XP_017772358.1">
    <property type="nucleotide sequence ID" value="XM_017916869.1"/>
</dbReference>
<evidence type="ECO:0000259" key="10">
    <source>
        <dbReference type="Pfam" id="PF14360"/>
    </source>
</evidence>
<keyword evidence="4 9" id="KW-0812">Transmembrane</keyword>
<comment type="similarity">
    <text evidence="2">Belongs to the sphingomyelin synthase family.</text>
</comment>
<feature type="transmembrane region" description="Helical" evidence="9">
    <location>
        <begin position="348"/>
        <end position="368"/>
    </location>
</feature>
<evidence type="ECO:0000256" key="8">
    <source>
        <dbReference type="ARBA" id="ARBA00023136"/>
    </source>
</evidence>
<evidence type="ECO:0000256" key="5">
    <source>
        <dbReference type="ARBA" id="ARBA00022919"/>
    </source>
</evidence>
<dbReference type="Pfam" id="PF14360">
    <property type="entry name" value="PAP2_C"/>
    <property type="match status" value="1"/>
</dbReference>
<evidence type="ECO:0000256" key="9">
    <source>
        <dbReference type="SAM" id="Phobius"/>
    </source>
</evidence>
<feature type="transmembrane region" description="Helical" evidence="9">
    <location>
        <begin position="374"/>
        <end position="393"/>
    </location>
</feature>
<keyword evidence="6 9" id="KW-1133">Transmembrane helix</keyword>
<keyword evidence="11" id="KW-1185">Reference proteome</keyword>
<reference evidence="12" key="1">
    <citation type="submission" date="2025-08" db="UniProtKB">
        <authorList>
            <consortium name="RefSeq"/>
        </authorList>
    </citation>
    <scope>IDENTIFICATION</scope>
    <source>
        <tissue evidence="12">Whole Larva</tissue>
    </source>
</reference>
<feature type="transmembrane region" description="Helical" evidence="9">
    <location>
        <begin position="319"/>
        <end position="336"/>
    </location>
</feature>
<dbReference type="Proteomes" id="UP000695000">
    <property type="component" value="Unplaced"/>
</dbReference>
<feature type="transmembrane region" description="Helical" evidence="9">
    <location>
        <begin position="174"/>
        <end position="194"/>
    </location>
</feature>